<feature type="transmembrane region" description="Helical" evidence="8">
    <location>
        <begin position="203"/>
        <end position="221"/>
    </location>
</feature>
<comment type="subcellular location">
    <subcellularLocation>
        <location evidence="1 8">Cell membrane</location>
        <topology evidence="1 8">Multi-pass membrane protein</topology>
    </subcellularLocation>
</comment>
<feature type="transmembrane region" description="Helical" evidence="8">
    <location>
        <begin position="78"/>
        <end position="96"/>
    </location>
</feature>
<accession>A0A8J7ISL0</accession>
<evidence type="ECO:0000256" key="5">
    <source>
        <dbReference type="ARBA" id="ARBA00022692"/>
    </source>
</evidence>
<dbReference type="AlphaFoldDB" id="A0A8J7ISL0"/>
<dbReference type="PANTHER" id="PTHR30269:SF37">
    <property type="entry name" value="MEMBRANE TRANSPORTER PROTEIN"/>
    <property type="match status" value="1"/>
</dbReference>
<keyword evidence="6 8" id="KW-1133">Transmembrane helix</keyword>
<evidence type="ECO:0000256" key="8">
    <source>
        <dbReference type="RuleBase" id="RU363041"/>
    </source>
</evidence>
<dbReference type="EMBL" id="JAELVR010000008">
    <property type="protein sequence ID" value="MBJ6372286.1"/>
    <property type="molecule type" value="Genomic_DNA"/>
</dbReference>
<feature type="transmembrane region" description="Helical" evidence="8">
    <location>
        <begin position="227"/>
        <end position="249"/>
    </location>
</feature>
<keyword evidence="7 8" id="KW-0472">Membrane</keyword>
<dbReference type="InterPro" id="IPR002781">
    <property type="entry name" value="TM_pro_TauE-like"/>
</dbReference>
<organism evidence="9 10">
    <name type="scientific">Sedimentitalea arenosa</name>
    <dbReference type="NCBI Taxonomy" id="2798803"/>
    <lineage>
        <taxon>Bacteria</taxon>
        <taxon>Pseudomonadati</taxon>
        <taxon>Pseudomonadota</taxon>
        <taxon>Alphaproteobacteria</taxon>
        <taxon>Rhodobacterales</taxon>
        <taxon>Paracoccaceae</taxon>
        <taxon>Sedimentitalea</taxon>
    </lineage>
</organism>
<dbReference type="InterPro" id="IPR052017">
    <property type="entry name" value="TSUP"/>
</dbReference>
<feature type="transmembrane region" description="Helical" evidence="8">
    <location>
        <begin position="141"/>
        <end position="161"/>
    </location>
</feature>
<comment type="similarity">
    <text evidence="2 8">Belongs to the 4-toluene sulfonate uptake permease (TSUP) (TC 2.A.102) family.</text>
</comment>
<evidence type="ECO:0000256" key="6">
    <source>
        <dbReference type="ARBA" id="ARBA00022989"/>
    </source>
</evidence>
<feature type="transmembrane region" description="Helical" evidence="8">
    <location>
        <begin position="37"/>
        <end position="57"/>
    </location>
</feature>
<protein>
    <recommendedName>
        <fullName evidence="8">Probable membrane transporter protein</fullName>
    </recommendedName>
</protein>
<dbReference type="Pfam" id="PF01925">
    <property type="entry name" value="TauE"/>
    <property type="match status" value="1"/>
</dbReference>
<gene>
    <name evidence="9" type="ORF">JF290_12185</name>
</gene>
<feature type="transmembrane region" description="Helical" evidence="8">
    <location>
        <begin position="173"/>
        <end position="191"/>
    </location>
</feature>
<keyword evidence="5 8" id="KW-0812">Transmembrane</keyword>
<evidence type="ECO:0000313" key="10">
    <source>
        <dbReference type="Proteomes" id="UP000619079"/>
    </source>
</evidence>
<keyword evidence="10" id="KW-1185">Reference proteome</keyword>
<reference evidence="9" key="1">
    <citation type="submission" date="2020-12" db="EMBL/GenBank/DDBJ databases">
        <title>Sedimentitalea sp. nov., isolated from sand in Incheon.</title>
        <authorList>
            <person name="Kim W."/>
        </authorList>
    </citation>
    <scope>NUCLEOTIDE SEQUENCE</scope>
    <source>
        <strain evidence="9">CAU 1593</strain>
    </source>
</reference>
<dbReference type="PANTHER" id="PTHR30269">
    <property type="entry name" value="TRANSMEMBRANE PROTEIN YFCA"/>
    <property type="match status" value="1"/>
</dbReference>
<evidence type="ECO:0000256" key="4">
    <source>
        <dbReference type="ARBA" id="ARBA00022475"/>
    </source>
</evidence>
<evidence type="ECO:0000313" key="9">
    <source>
        <dbReference type="EMBL" id="MBJ6372286.1"/>
    </source>
</evidence>
<dbReference type="GO" id="GO:0005886">
    <property type="term" value="C:plasma membrane"/>
    <property type="evidence" value="ECO:0007669"/>
    <property type="project" value="UniProtKB-SubCell"/>
</dbReference>
<comment type="caution">
    <text evidence="9">The sequence shown here is derived from an EMBL/GenBank/DDBJ whole genome shotgun (WGS) entry which is preliminary data.</text>
</comment>
<proteinExistence type="inferred from homology"/>
<evidence type="ECO:0000256" key="2">
    <source>
        <dbReference type="ARBA" id="ARBA00009142"/>
    </source>
</evidence>
<evidence type="ECO:0000256" key="7">
    <source>
        <dbReference type="ARBA" id="ARBA00023136"/>
    </source>
</evidence>
<name>A0A8J7ISL0_9RHOB</name>
<keyword evidence="3" id="KW-0813">Transport</keyword>
<evidence type="ECO:0000256" key="1">
    <source>
        <dbReference type="ARBA" id="ARBA00004651"/>
    </source>
</evidence>
<evidence type="ECO:0000256" key="3">
    <source>
        <dbReference type="ARBA" id="ARBA00022448"/>
    </source>
</evidence>
<sequence length="251" mass="25769">MSDLLALPPGLAAFAVLACFLAGAVRGFAGFGLSALAMAMLAAFVPPIQLIPSFWFLEMAASLVLMRGGWADADRRTALTLMIGAGLGLPLGLAVSLSLDPVVSKTAALVLLIVLALMQVSRLRLPALATRTGTAATGLSAGIITGIAGAGGMLIALYALARDIPARRMRGTLNIYLLGGGVLGLLVHLLVGTMTSEAATRGLVLVAPTLAGVFVGKALFTPRWERWYRPACLLLLIGLATSGLLRLALAG</sequence>
<keyword evidence="4 8" id="KW-1003">Cell membrane</keyword>
<feature type="transmembrane region" description="Helical" evidence="8">
    <location>
        <begin position="102"/>
        <end position="120"/>
    </location>
</feature>
<dbReference type="RefSeq" id="WP_199025169.1">
    <property type="nucleotide sequence ID" value="NZ_JAELVR010000008.1"/>
</dbReference>
<dbReference type="Proteomes" id="UP000619079">
    <property type="component" value="Unassembled WGS sequence"/>
</dbReference>